<evidence type="ECO:0000313" key="3">
    <source>
        <dbReference type="Proteomes" id="UP000830835"/>
    </source>
</evidence>
<comment type="caution">
    <text evidence="2">The sequence shown here is derived from an EMBL/GenBank/DDBJ whole genome shotgun (WGS) entry which is preliminary data.</text>
</comment>
<accession>A0ABT0CFD6</accession>
<feature type="compositionally biased region" description="Pro residues" evidence="1">
    <location>
        <begin position="302"/>
        <end position="327"/>
    </location>
</feature>
<protein>
    <submittedName>
        <fullName evidence="2">Uncharacterized protein</fullName>
    </submittedName>
</protein>
<dbReference type="RefSeq" id="WP_244353147.1">
    <property type="nucleotide sequence ID" value="NZ_JAFIRA010000071.1"/>
</dbReference>
<evidence type="ECO:0000313" key="2">
    <source>
        <dbReference type="EMBL" id="MCJ2544504.1"/>
    </source>
</evidence>
<dbReference type="Proteomes" id="UP000830835">
    <property type="component" value="Unassembled WGS sequence"/>
</dbReference>
<feature type="region of interest" description="Disordered" evidence="1">
    <location>
        <begin position="278"/>
        <end position="327"/>
    </location>
</feature>
<keyword evidence="3" id="KW-1185">Reference proteome</keyword>
<reference evidence="2" key="1">
    <citation type="submission" date="2021-02" db="EMBL/GenBank/DDBJ databases">
        <title>The CRISPR/cas machinery reduction and long-range gene transfer in the hot spring cyanobacterium Synechococcus.</title>
        <authorList>
            <person name="Dvorak P."/>
            <person name="Jahodarova E."/>
            <person name="Hasler P."/>
            <person name="Poulickova A."/>
        </authorList>
    </citation>
    <scope>NUCLEOTIDE SEQUENCE</scope>
    <source>
        <strain evidence="2">Rupite</strain>
    </source>
</reference>
<sequence>MVVSDPLSFAVQEMQQGGHADRVKKLVYFTCTSTWESDAHKLNQVDLKSLLEQLCREHTTLESLGQRFREAISHINKKAEYARIAKMVLSKLQPFYQRQSPHDSGTPASAAGDPPIWVAPQPTLPLGYGGMQLQKQDYDPFELRAGVMRQTSPLRAKLVAFTALHHKLEPNLQGLAALRRYNLDDLLKELYDACNSPEELETRLKQAVQQLEEPEQDGQAANALLQMMKPLYVYLPLESSPSSGLAAETPSGDLDWLNGETAGTSRITLVEPWASDYLDGGEPLDPNDPYLSADAWPEASFAPPPAAPEPVTPTPPPSPASRPRFVTPPPIHLHQLPERSRQLLDRSANSLMATIENTLSELGNALDERLQDEDPAQYLALKHQVLRGLLRDVEGSAVTFMAILKKLEQSERRLIQPDLPEVVTEVPSDFEDPYSALRQVLATSELTQQKPQLEQEVMRLVRRNISSIKVGIENALSELGNALDEQFQTHNLEEALFLKYQALRTFLHEIEEISSKFATLLDRMEEAERRLFGLT</sequence>
<proteinExistence type="predicted"/>
<name>A0ABT0CFD6_THEVL</name>
<gene>
    <name evidence="2" type="ORF">JX360_16595</name>
</gene>
<evidence type="ECO:0000256" key="1">
    <source>
        <dbReference type="SAM" id="MobiDB-lite"/>
    </source>
</evidence>
<dbReference type="EMBL" id="JAFIRA010000071">
    <property type="protein sequence ID" value="MCJ2544504.1"/>
    <property type="molecule type" value="Genomic_DNA"/>
</dbReference>
<organism evidence="2 3">
    <name type="scientific">Thermostichus vulcanus str. 'Rupite'</name>
    <dbReference type="NCBI Taxonomy" id="2813851"/>
    <lineage>
        <taxon>Bacteria</taxon>
        <taxon>Bacillati</taxon>
        <taxon>Cyanobacteriota</taxon>
        <taxon>Cyanophyceae</taxon>
        <taxon>Thermostichales</taxon>
        <taxon>Thermostichaceae</taxon>
        <taxon>Thermostichus</taxon>
    </lineage>
</organism>